<keyword evidence="2" id="KW-1185">Reference proteome</keyword>
<organism evidence="1 2">
    <name type="scientific">Dictyobacter vulcani</name>
    <dbReference type="NCBI Taxonomy" id="2607529"/>
    <lineage>
        <taxon>Bacteria</taxon>
        <taxon>Bacillati</taxon>
        <taxon>Chloroflexota</taxon>
        <taxon>Ktedonobacteria</taxon>
        <taxon>Ktedonobacterales</taxon>
        <taxon>Dictyobacteraceae</taxon>
        <taxon>Dictyobacter</taxon>
    </lineage>
</organism>
<sequence>MIAIATCLVDRIGPGAINGIARRQITPAILFQDDRFAGGMSIMNMILDPLDRPGSILAPIIGIEVDLYSMNFH</sequence>
<protein>
    <submittedName>
        <fullName evidence="1">Uncharacterized protein</fullName>
    </submittedName>
</protein>
<dbReference type="Proteomes" id="UP000326912">
    <property type="component" value="Unassembled WGS sequence"/>
</dbReference>
<comment type="caution">
    <text evidence="1">The sequence shown here is derived from an EMBL/GenBank/DDBJ whole genome shotgun (WGS) entry which is preliminary data.</text>
</comment>
<proteinExistence type="predicted"/>
<name>A0A5J4KPF1_9CHLR</name>
<gene>
    <name evidence="1" type="ORF">KDW_54260</name>
</gene>
<evidence type="ECO:0000313" key="2">
    <source>
        <dbReference type="Proteomes" id="UP000326912"/>
    </source>
</evidence>
<accession>A0A5J4KPF1</accession>
<evidence type="ECO:0000313" key="1">
    <source>
        <dbReference type="EMBL" id="GER91264.1"/>
    </source>
</evidence>
<dbReference type="EMBL" id="BKZW01000003">
    <property type="protein sequence ID" value="GER91264.1"/>
    <property type="molecule type" value="Genomic_DNA"/>
</dbReference>
<reference evidence="1 2" key="1">
    <citation type="submission" date="2019-10" db="EMBL/GenBank/DDBJ databases">
        <title>Dictyobacter vulcani sp. nov., within the class Ktedonobacteria, isolated from soil of volcanic Mt. Zao.</title>
        <authorList>
            <person name="Zheng Y."/>
            <person name="Wang C.M."/>
            <person name="Sakai Y."/>
            <person name="Abe K."/>
            <person name="Yokota A."/>
            <person name="Yabe S."/>
        </authorList>
    </citation>
    <scope>NUCLEOTIDE SEQUENCE [LARGE SCALE GENOMIC DNA]</scope>
    <source>
        <strain evidence="1 2">W12</strain>
    </source>
</reference>
<dbReference type="AlphaFoldDB" id="A0A5J4KPF1"/>